<organism evidence="2 3">
    <name type="scientific">Dactylonectria macrodidyma</name>
    <dbReference type="NCBI Taxonomy" id="307937"/>
    <lineage>
        <taxon>Eukaryota</taxon>
        <taxon>Fungi</taxon>
        <taxon>Dikarya</taxon>
        <taxon>Ascomycota</taxon>
        <taxon>Pezizomycotina</taxon>
        <taxon>Sordariomycetes</taxon>
        <taxon>Hypocreomycetidae</taxon>
        <taxon>Hypocreales</taxon>
        <taxon>Nectriaceae</taxon>
        <taxon>Dactylonectria</taxon>
    </lineage>
</organism>
<keyword evidence="3" id="KW-1185">Reference proteome</keyword>
<evidence type="ECO:0000313" key="2">
    <source>
        <dbReference type="EMBL" id="KAH7114628.1"/>
    </source>
</evidence>
<evidence type="ECO:0000313" key="3">
    <source>
        <dbReference type="Proteomes" id="UP000738349"/>
    </source>
</evidence>
<feature type="transmembrane region" description="Helical" evidence="1">
    <location>
        <begin position="102"/>
        <end position="122"/>
    </location>
</feature>
<gene>
    <name evidence="2" type="ORF">EDB81DRAFT_920561</name>
</gene>
<dbReference type="EMBL" id="JAGMUV010000032">
    <property type="protein sequence ID" value="KAH7114628.1"/>
    <property type="molecule type" value="Genomic_DNA"/>
</dbReference>
<comment type="caution">
    <text evidence="2">The sequence shown here is derived from an EMBL/GenBank/DDBJ whole genome shotgun (WGS) entry which is preliminary data.</text>
</comment>
<feature type="transmembrane region" description="Helical" evidence="1">
    <location>
        <begin position="305"/>
        <end position="324"/>
    </location>
</feature>
<feature type="transmembrane region" description="Helical" evidence="1">
    <location>
        <begin position="46"/>
        <end position="65"/>
    </location>
</feature>
<sequence>MSCQFAPNSTIVPGVEYWQFVESMEAKVICPSTCLRPDPGGALIPWLYTVFLLLFHLPACIIRALRWESAQYLALSLALLSVAMCIQSYMSTRLAASEVLVWMPLTLMLDVGAMLQMVVLIVERYEPRGTRRLGNALQASLARTWRAIVAGLDHPPRDPAEADIAEAPGARPEDNILTHAIVALVASALLVALVILQIYGLYAAASGSVEASASNLTVKWCSPSFRDFAIAISTGNCEIYEVTGSSSNGIGCISLPAQQQRDWLTITIAGLAAALVFEGMDLALIRCARGRQCRGVGMQRPWFTMFAGVLSLVILIAFGVFNAARLPVGVTDVVWIYRKEPMATLGRVCQGKLKAPGLRGMIIGWTDGLFDGWGYVYHGNVVHR</sequence>
<proteinExistence type="predicted"/>
<evidence type="ECO:0000256" key="1">
    <source>
        <dbReference type="SAM" id="Phobius"/>
    </source>
</evidence>
<feature type="transmembrane region" description="Helical" evidence="1">
    <location>
        <begin position="72"/>
        <end position="90"/>
    </location>
</feature>
<reference evidence="2" key="1">
    <citation type="journal article" date="2021" name="Nat. Commun.">
        <title>Genetic determinants of endophytism in the Arabidopsis root mycobiome.</title>
        <authorList>
            <person name="Mesny F."/>
            <person name="Miyauchi S."/>
            <person name="Thiergart T."/>
            <person name="Pickel B."/>
            <person name="Atanasova L."/>
            <person name="Karlsson M."/>
            <person name="Huettel B."/>
            <person name="Barry K.W."/>
            <person name="Haridas S."/>
            <person name="Chen C."/>
            <person name="Bauer D."/>
            <person name="Andreopoulos W."/>
            <person name="Pangilinan J."/>
            <person name="LaButti K."/>
            <person name="Riley R."/>
            <person name="Lipzen A."/>
            <person name="Clum A."/>
            <person name="Drula E."/>
            <person name="Henrissat B."/>
            <person name="Kohler A."/>
            <person name="Grigoriev I.V."/>
            <person name="Martin F.M."/>
            <person name="Hacquard S."/>
        </authorList>
    </citation>
    <scope>NUCLEOTIDE SEQUENCE</scope>
    <source>
        <strain evidence="2">MPI-CAGE-AT-0147</strain>
    </source>
</reference>
<keyword evidence="1" id="KW-1133">Transmembrane helix</keyword>
<accession>A0A9P9D8F4</accession>
<protein>
    <submittedName>
        <fullName evidence="2">Uncharacterized protein</fullName>
    </submittedName>
</protein>
<name>A0A9P9D8F4_9HYPO</name>
<keyword evidence="1" id="KW-0472">Membrane</keyword>
<feature type="transmembrane region" description="Helical" evidence="1">
    <location>
        <begin position="181"/>
        <end position="202"/>
    </location>
</feature>
<dbReference type="AlphaFoldDB" id="A0A9P9D8F4"/>
<dbReference type="OrthoDB" id="5351891at2759"/>
<feature type="transmembrane region" description="Helical" evidence="1">
    <location>
        <begin position="263"/>
        <end position="284"/>
    </location>
</feature>
<dbReference type="Proteomes" id="UP000738349">
    <property type="component" value="Unassembled WGS sequence"/>
</dbReference>
<keyword evidence="1" id="KW-0812">Transmembrane</keyword>